<dbReference type="GO" id="GO:0006742">
    <property type="term" value="P:NADP+ catabolic process"/>
    <property type="evidence" value="ECO:0007669"/>
    <property type="project" value="TreeGrafter"/>
</dbReference>
<evidence type="ECO:0000256" key="3">
    <source>
        <dbReference type="ARBA" id="ARBA00009595"/>
    </source>
</evidence>
<dbReference type="GO" id="GO:0019677">
    <property type="term" value="P:NAD+ catabolic process"/>
    <property type="evidence" value="ECO:0007669"/>
    <property type="project" value="TreeGrafter"/>
</dbReference>
<organism evidence="12">
    <name type="scientific">Metarhizium acridum (strain CQMa 102)</name>
    <dbReference type="NCBI Taxonomy" id="655827"/>
    <lineage>
        <taxon>Eukaryota</taxon>
        <taxon>Fungi</taxon>
        <taxon>Dikarya</taxon>
        <taxon>Ascomycota</taxon>
        <taxon>Pezizomycotina</taxon>
        <taxon>Sordariomycetes</taxon>
        <taxon>Hypocreomycetidae</taxon>
        <taxon>Hypocreales</taxon>
        <taxon>Clavicipitaceae</taxon>
        <taxon>Metarhizium</taxon>
    </lineage>
</organism>
<comment type="catalytic activity">
    <reaction evidence="9">
        <text>a 5'-end NAD(+)-phospho-ribonucleoside in mRNA + H2O = a 5'-end phospho-adenosine-phospho-ribonucleoside in mRNA + beta-nicotinamide D-ribonucleotide + 2 H(+)</text>
        <dbReference type="Rhea" id="RHEA:60876"/>
        <dbReference type="Rhea" id="RHEA-COMP:15698"/>
        <dbReference type="Rhea" id="RHEA-COMP:15719"/>
        <dbReference type="ChEBI" id="CHEBI:14649"/>
        <dbReference type="ChEBI" id="CHEBI:15377"/>
        <dbReference type="ChEBI" id="CHEBI:15378"/>
        <dbReference type="ChEBI" id="CHEBI:144029"/>
        <dbReference type="ChEBI" id="CHEBI:144051"/>
    </reaction>
    <physiologicalReaction direction="left-to-right" evidence="9">
        <dbReference type="Rhea" id="RHEA:60877"/>
    </physiologicalReaction>
</comment>
<keyword evidence="8" id="KW-0520">NAD</keyword>
<dbReference type="EMBL" id="GL698482">
    <property type="protein sequence ID" value="EFY91337.1"/>
    <property type="molecule type" value="Genomic_DNA"/>
</dbReference>
<gene>
    <name evidence="11" type="ORF">MAC_02500</name>
</gene>
<dbReference type="Gene3D" id="3.90.79.20">
    <property type="match status" value="1"/>
</dbReference>
<name>E9DY02_METAQ</name>
<dbReference type="FunCoup" id="E9DY02">
    <property type="interactions" value="100"/>
</dbReference>
<reference evidence="11 12" key="1">
    <citation type="journal article" date="2011" name="PLoS Genet.">
        <title>Genome sequencing and comparative transcriptomics of the model entomopathogenic fungi Metarhizium anisopliae and M. acridum.</title>
        <authorList>
            <person name="Gao Q."/>
            <person name="Jin K."/>
            <person name="Ying S.H."/>
            <person name="Zhang Y."/>
            <person name="Xiao G."/>
            <person name="Shang Y."/>
            <person name="Duan Z."/>
            <person name="Hu X."/>
            <person name="Xie X.Q."/>
            <person name="Zhou G."/>
            <person name="Peng G."/>
            <person name="Luo Z."/>
            <person name="Huang W."/>
            <person name="Wang B."/>
            <person name="Fang W."/>
            <person name="Wang S."/>
            <person name="Zhong Y."/>
            <person name="Ma L.J."/>
            <person name="St Leger R.J."/>
            <person name="Zhao G.P."/>
            <person name="Pei Y."/>
            <person name="Feng M.G."/>
            <person name="Xia Y."/>
            <person name="Wang C."/>
        </authorList>
    </citation>
    <scope>NUCLEOTIDE SEQUENCE [LARGE SCALE GENOMIC DNA]</scope>
    <source>
        <strain evidence="11 12">CQMa 102</strain>
    </source>
</reference>
<evidence type="ECO:0000256" key="9">
    <source>
        <dbReference type="ARBA" id="ARBA00023679"/>
    </source>
</evidence>
<dbReference type="GO" id="GO:0005777">
    <property type="term" value="C:peroxisome"/>
    <property type="evidence" value="ECO:0007669"/>
    <property type="project" value="TreeGrafter"/>
</dbReference>
<dbReference type="Gene3D" id="3.90.79.10">
    <property type="entry name" value="Nucleoside Triphosphate Pyrophosphohydrolase"/>
    <property type="match status" value="1"/>
</dbReference>
<dbReference type="InParanoid" id="E9DY02"/>
<dbReference type="InterPro" id="IPR000086">
    <property type="entry name" value="NUDIX_hydrolase_dom"/>
</dbReference>
<dbReference type="InterPro" id="IPR050241">
    <property type="entry name" value="NAD-cap_RNA_hydrolase_NudC"/>
</dbReference>
<sequence>MTSTPPLLPELAALTSDDSMLTRRFGKEIINYYAGSRLNRYSFLRSDAAFLNKAATSSVARFVALKDLNPLVVEKRKLALFTYDDVKPLIQEPFKLADAQRTKNYDSTAGPSVLIVFLGTVDGGDVIFQTSEHGEVKGKPFFALDITPKGQRKDLAETWLKAQEEKGLWIATDTRSLSLHSEDGKSFPTSLLSPTLTPAIAAMFSQARSIIDWNTRNVFCAGCGNPNLSVEAGYKRICPPTDLKGNSEAIELPDCPTRHGVSNVCFPRTDPTMIAAVVSADGQRILLGRQARWPPYWHSTLAGFLEPGESIEEAVRREVWEEAGVRVGRVVVHSTQPWPYPSSLMIGAIAQALPGDGEKINLNDKELESARWFTVEEVGTALAQTAGALGAPPPKDYNEGDLRVPPPQAIANRLMTAVVEGYLLSSPKI</sequence>
<dbReference type="CDD" id="cd03429">
    <property type="entry name" value="NUDIX_NADH_pyrophosphatase_Nudt13"/>
    <property type="match status" value="1"/>
</dbReference>
<proteinExistence type="inferred from homology"/>
<feature type="domain" description="Nudix hydrolase" evidence="10">
    <location>
        <begin position="267"/>
        <end position="396"/>
    </location>
</feature>
<comment type="cofactor">
    <cofactor evidence="2">
        <name>Zn(2+)</name>
        <dbReference type="ChEBI" id="CHEBI:29105"/>
    </cofactor>
</comment>
<dbReference type="SUPFAM" id="SSF55811">
    <property type="entry name" value="Nudix"/>
    <property type="match status" value="1"/>
</dbReference>
<dbReference type="FunFam" id="3.90.79.10:FF:000042">
    <property type="entry name" value="Probable NADH pyrophosphatase"/>
    <property type="match status" value="1"/>
</dbReference>
<dbReference type="InterPro" id="IPR015375">
    <property type="entry name" value="NADH_PPase-like_N"/>
</dbReference>
<dbReference type="PROSITE" id="PS51462">
    <property type="entry name" value="NUDIX"/>
    <property type="match status" value="1"/>
</dbReference>
<dbReference type="EC" id="3.6.1.22" evidence="4"/>
<dbReference type="STRING" id="655827.E9DY02"/>
<keyword evidence="5" id="KW-0479">Metal-binding</keyword>
<comment type="cofactor">
    <cofactor evidence="1">
        <name>Mg(2+)</name>
        <dbReference type="ChEBI" id="CHEBI:18420"/>
    </cofactor>
</comment>
<evidence type="ECO:0000256" key="2">
    <source>
        <dbReference type="ARBA" id="ARBA00001947"/>
    </source>
</evidence>
<evidence type="ECO:0000259" key="10">
    <source>
        <dbReference type="PROSITE" id="PS51462"/>
    </source>
</evidence>
<keyword evidence="12" id="KW-1185">Reference proteome</keyword>
<dbReference type="InterPro" id="IPR015376">
    <property type="entry name" value="Znr_NADH_PPase"/>
</dbReference>
<dbReference type="PANTHER" id="PTHR42904:SF6">
    <property type="entry name" value="NAD-CAPPED RNA HYDROLASE NUDT12"/>
    <property type="match status" value="1"/>
</dbReference>
<dbReference type="OMA" id="CNTRTTL"/>
<evidence type="ECO:0000313" key="12">
    <source>
        <dbReference type="Proteomes" id="UP000002499"/>
    </source>
</evidence>
<evidence type="ECO:0000256" key="4">
    <source>
        <dbReference type="ARBA" id="ARBA00012381"/>
    </source>
</evidence>
<evidence type="ECO:0000256" key="7">
    <source>
        <dbReference type="ARBA" id="ARBA00022842"/>
    </source>
</evidence>
<evidence type="ECO:0000313" key="11">
    <source>
        <dbReference type="EMBL" id="EFY91337.1"/>
    </source>
</evidence>
<dbReference type="Pfam" id="PF00293">
    <property type="entry name" value="NUDIX"/>
    <property type="match status" value="1"/>
</dbReference>
<dbReference type="InterPro" id="IPR020084">
    <property type="entry name" value="NUDIX_hydrolase_CS"/>
</dbReference>
<dbReference type="Proteomes" id="UP000002499">
    <property type="component" value="Unassembled WGS sequence"/>
</dbReference>
<dbReference type="HOGENOM" id="CLU_037162_0_2_1"/>
<dbReference type="GO" id="GO:0005829">
    <property type="term" value="C:cytosol"/>
    <property type="evidence" value="ECO:0007669"/>
    <property type="project" value="TreeGrafter"/>
</dbReference>
<dbReference type="eggNOG" id="KOG3084">
    <property type="taxonomic scope" value="Eukaryota"/>
</dbReference>
<dbReference type="PROSITE" id="PS00893">
    <property type="entry name" value="NUDIX_BOX"/>
    <property type="match status" value="1"/>
</dbReference>
<dbReference type="InterPro" id="IPR015797">
    <property type="entry name" value="NUDIX_hydrolase-like_dom_sf"/>
</dbReference>
<dbReference type="Pfam" id="PF09296">
    <property type="entry name" value="NUDIX-like"/>
    <property type="match status" value="1"/>
</dbReference>
<evidence type="ECO:0000256" key="5">
    <source>
        <dbReference type="ARBA" id="ARBA00022723"/>
    </source>
</evidence>
<comment type="similarity">
    <text evidence="3">Belongs to the Nudix hydrolase family. NudC subfamily.</text>
</comment>
<dbReference type="AlphaFoldDB" id="E9DY02"/>
<evidence type="ECO:0000256" key="8">
    <source>
        <dbReference type="ARBA" id="ARBA00023027"/>
    </source>
</evidence>
<evidence type="ECO:0000256" key="1">
    <source>
        <dbReference type="ARBA" id="ARBA00001946"/>
    </source>
</evidence>
<keyword evidence="6" id="KW-0378">Hydrolase</keyword>
<dbReference type="GO" id="GO:0035529">
    <property type="term" value="F:NADH pyrophosphatase activity"/>
    <property type="evidence" value="ECO:0007669"/>
    <property type="project" value="TreeGrafter"/>
</dbReference>
<dbReference type="GO" id="GO:0046872">
    <property type="term" value="F:metal ion binding"/>
    <property type="evidence" value="ECO:0007669"/>
    <property type="project" value="UniProtKB-KW"/>
</dbReference>
<dbReference type="OrthoDB" id="10249612at2759"/>
<dbReference type="PANTHER" id="PTHR42904">
    <property type="entry name" value="NUDIX HYDROLASE, NUDC SUBFAMILY"/>
    <property type="match status" value="1"/>
</dbReference>
<dbReference type="InterPro" id="IPR049734">
    <property type="entry name" value="NudC-like_C"/>
</dbReference>
<keyword evidence="7" id="KW-0460">Magnesium</keyword>
<protein>
    <recommendedName>
        <fullName evidence="4">NAD(+) diphosphatase</fullName>
        <ecNumber evidence="4">3.6.1.22</ecNumber>
    </recommendedName>
</protein>
<dbReference type="Pfam" id="PF09297">
    <property type="entry name" value="Zn_ribbon_NUD"/>
    <property type="match status" value="1"/>
</dbReference>
<evidence type="ECO:0000256" key="6">
    <source>
        <dbReference type="ARBA" id="ARBA00022801"/>
    </source>
</evidence>
<accession>E9DY02</accession>